<accession>A0A3M7RT20</accession>
<keyword evidence="2" id="KW-1185">Reference proteome</keyword>
<dbReference type="Proteomes" id="UP000276133">
    <property type="component" value="Unassembled WGS sequence"/>
</dbReference>
<evidence type="ECO:0000313" key="2">
    <source>
        <dbReference type="Proteomes" id="UP000276133"/>
    </source>
</evidence>
<protein>
    <submittedName>
        <fullName evidence="1">Uncharacterized protein</fullName>
    </submittedName>
</protein>
<reference evidence="1 2" key="1">
    <citation type="journal article" date="2018" name="Sci. Rep.">
        <title>Genomic signatures of local adaptation to the degree of environmental predictability in rotifers.</title>
        <authorList>
            <person name="Franch-Gras L."/>
            <person name="Hahn C."/>
            <person name="Garcia-Roger E.M."/>
            <person name="Carmona M.J."/>
            <person name="Serra M."/>
            <person name="Gomez A."/>
        </authorList>
    </citation>
    <scope>NUCLEOTIDE SEQUENCE [LARGE SCALE GENOMIC DNA]</scope>
    <source>
        <strain evidence="1">HYR1</strain>
    </source>
</reference>
<evidence type="ECO:0000313" key="1">
    <source>
        <dbReference type="EMBL" id="RNA26465.1"/>
    </source>
</evidence>
<dbReference type="AlphaFoldDB" id="A0A3M7RT20"/>
<dbReference type="EMBL" id="REGN01002738">
    <property type="protein sequence ID" value="RNA26465.1"/>
    <property type="molecule type" value="Genomic_DNA"/>
</dbReference>
<gene>
    <name evidence="1" type="ORF">BpHYR1_047601</name>
</gene>
<sequence length="80" mass="9793">MIKKDLTKHLIAVNKIKIKFFHNSSKNAFYLFVAWLQAKRWSDVIVFKLRLYYKMSKCSKKILKKSLVQEFYFRHISIEY</sequence>
<name>A0A3M7RT20_BRAPC</name>
<comment type="caution">
    <text evidence="1">The sequence shown here is derived from an EMBL/GenBank/DDBJ whole genome shotgun (WGS) entry which is preliminary data.</text>
</comment>
<organism evidence="1 2">
    <name type="scientific">Brachionus plicatilis</name>
    <name type="common">Marine rotifer</name>
    <name type="synonym">Brachionus muelleri</name>
    <dbReference type="NCBI Taxonomy" id="10195"/>
    <lineage>
        <taxon>Eukaryota</taxon>
        <taxon>Metazoa</taxon>
        <taxon>Spiralia</taxon>
        <taxon>Gnathifera</taxon>
        <taxon>Rotifera</taxon>
        <taxon>Eurotatoria</taxon>
        <taxon>Monogononta</taxon>
        <taxon>Pseudotrocha</taxon>
        <taxon>Ploima</taxon>
        <taxon>Brachionidae</taxon>
        <taxon>Brachionus</taxon>
    </lineage>
</organism>
<proteinExistence type="predicted"/>